<evidence type="ECO:0000259" key="2">
    <source>
        <dbReference type="Pfam" id="PF17800"/>
    </source>
</evidence>
<evidence type="ECO:0000313" key="3">
    <source>
        <dbReference type="EMBL" id="KPI82914.1"/>
    </source>
</evidence>
<comment type="caution">
    <text evidence="3">The sequence shown here is derived from an EMBL/GenBank/DDBJ whole genome shotgun (WGS) entry which is preliminary data.</text>
</comment>
<organism evidence="3 4">
    <name type="scientific">Leptomonas seymouri</name>
    <dbReference type="NCBI Taxonomy" id="5684"/>
    <lineage>
        <taxon>Eukaryota</taxon>
        <taxon>Discoba</taxon>
        <taxon>Euglenozoa</taxon>
        <taxon>Kinetoplastea</taxon>
        <taxon>Metakinetoplastina</taxon>
        <taxon>Trypanosomatida</taxon>
        <taxon>Trypanosomatidae</taxon>
        <taxon>Leishmaniinae</taxon>
        <taxon>Leptomonas</taxon>
    </lineage>
</organism>
<dbReference type="AlphaFoldDB" id="A0A0N1I136"/>
<gene>
    <name evidence="3" type="ORF">ABL78_8071</name>
</gene>
<dbReference type="OMA" id="FYGMEVF"/>
<accession>A0A0N1I136</accession>
<feature type="region of interest" description="Disordered" evidence="1">
    <location>
        <begin position="97"/>
        <end position="118"/>
    </location>
</feature>
<sequence>MEDFYGLEVFVGKTAKPKVPADRVLHITQIALPPNAVHPITLLVKFEANSFVLATLNPQQALYHMNVDLLFGGKQDLTFTCEGQSGAMHLIGYTQLAEEEEEDEELEEEDTLDGEAEE</sequence>
<dbReference type="OrthoDB" id="1902587at2759"/>
<dbReference type="EMBL" id="LJSK01000489">
    <property type="protein sequence ID" value="KPI82914.1"/>
    <property type="molecule type" value="Genomic_DNA"/>
</dbReference>
<dbReference type="Pfam" id="PF17800">
    <property type="entry name" value="NPL"/>
    <property type="match status" value="1"/>
</dbReference>
<dbReference type="Proteomes" id="UP000038009">
    <property type="component" value="Unassembled WGS sequence"/>
</dbReference>
<evidence type="ECO:0000256" key="1">
    <source>
        <dbReference type="SAM" id="MobiDB-lite"/>
    </source>
</evidence>
<dbReference type="VEuPathDB" id="TriTrypDB:Lsey_0489_0010"/>
<dbReference type="InterPro" id="IPR041232">
    <property type="entry name" value="NPL"/>
</dbReference>
<feature type="domain" description="Nucleoplasmin-like" evidence="2">
    <location>
        <begin position="4"/>
        <end position="94"/>
    </location>
</feature>
<evidence type="ECO:0000313" key="4">
    <source>
        <dbReference type="Proteomes" id="UP000038009"/>
    </source>
</evidence>
<reference evidence="3 4" key="1">
    <citation type="journal article" date="2015" name="PLoS Pathog.">
        <title>Leptomonas seymouri: Adaptations to the Dixenous Life Cycle Analyzed by Genome Sequencing, Transcriptome Profiling and Co-infection with Leishmania donovani.</title>
        <authorList>
            <person name="Kraeva N."/>
            <person name="Butenko A."/>
            <person name="Hlavacova J."/>
            <person name="Kostygov A."/>
            <person name="Myskova J."/>
            <person name="Grybchuk D."/>
            <person name="Lestinova T."/>
            <person name="Votypka J."/>
            <person name="Volf P."/>
            <person name="Opperdoes F."/>
            <person name="Flegontov P."/>
            <person name="Lukes J."/>
            <person name="Yurchenko V."/>
        </authorList>
    </citation>
    <scope>NUCLEOTIDE SEQUENCE [LARGE SCALE GENOMIC DNA]</scope>
    <source>
        <strain evidence="3 4">ATCC 30220</strain>
    </source>
</reference>
<name>A0A0N1I136_LEPSE</name>
<keyword evidence="4" id="KW-1185">Reference proteome</keyword>
<dbReference type="Gene3D" id="2.60.120.340">
    <property type="entry name" value="Nucleoplasmin core domain"/>
    <property type="match status" value="1"/>
</dbReference>
<protein>
    <submittedName>
        <fullName evidence="3">Putative RNA binding protein</fullName>
    </submittedName>
</protein>
<proteinExistence type="predicted"/>